<accession>A0A6J4L3E2</accession>
<dbReference type="PANTHER" id="PTHR34475">
    <property type="match status" value="1"/>
</dbReference>
<feature type="region of interest" description="Disordered" evidence="1">
    <location>
        <begin position="556"/>
        <end position="577"/>
    </location>
</feature>
<dbReference type="Pfam" id="PF13413">
    <property type="entry name" value="HTH_25"/>
    <property type="match status" value="1"/>
</dbReference>
<evidence type="ECO:0000259" key="3">
    <source>
        <dbReference type="Pfam" id="PF13464"/>
    </source>
</evidence>
<dbReference type="Pfam" id="PF13464">
    <property type="entry name" value="RodZ_C"/>
    <property type="match status" value="1"/>
</dbReference>
<feature type="transmembrane region" description="Helical" evidence="2">
    <location>
        <begin position="27"/>
        <end position="45"/>
    </location>
</feature>
<name>A0A6J4L3E2_9ACTN</name>
<dbReference type="Gene3D" id="1.10.260.40">
    <property type="entry name" value="lambda repressor-like DNA-binding domains"/>
    <property type="match status" value="1"/>
</dbReference>
<reference evidence="4" key="1">
    <citation type="submission" date="2020-02" db="EMBL/GenBank/DDBJ databases">
        <authorList>
            <person name="Meier V. D."/>
        </authorList>
    </citation>
    <scope>NUCLEOTIDE SEQUENCE</scope>
    <source>
        <strain evidence="4">AVDCRST_MAG29</strain>
    </source>
</reference>
<protein>
    <recommendedName>
        <fullName evidence="3">Cytoskeleton protein RodZ-like C-terminal domain-containing protein</fullName>
    </recommendedName>
</protein>
<keyword evidence="2" id="KW-0472">Membrane</keyword>
<keyword evidence="2" id="KW-1133">Transmembrane helix</keyword>
<dbReference type="InterPro" id="IPR025194">
    <property type="entry name" value="RodZ-like_C"/>
</dbReference>
<feature type="region of interest" description="Disordered" evidence="1">
    <location>
        <begin position="469"/>
        <end position="492"/>
    </location>
</feature>
<organism evidence="4">
    <name type="scientific">uncultured Nocardioidaceae bacterium</name>
    <dbReference type="NCBI Taxonomy" id="253824"/>
    <lineage>
        <taxon>Bacteria</taxon>
        <taxon>Bacillati</taxon>
        <taxon>Actinomycetota</taxon>
        <taxon>Actinomycetes</taxon>
        <taxon>Propionibacteriales</taxon>
        <taxon>Nocardioidaceae</taxon>
        <taxon>environmental samples</taxon>
    </lineage>
</organism>
<feature type="domain" description="Cytoskeleton protein RodZ-like C-terminal" evidence="3">
    <location>
        <begin position="504"/>
        <end position="555"/>
    </location>
</feature>
<feature type="region of interest" description="Disordered" evidence="1">
    <location>
        <begin position="164"/>
        <end position="296"/>
    </location>
</feature>
<keyword evidence="2" id="KW-0812">Transmembrane</keyword>
<sequence length="577" mass="60060">MTESLVEERVAAVPQPQDDLLVHRNRALLAAVTLLATGVALAYGWRGLQGWMPGWLIAGAFLLVALLHLHAWTDARKPLLVADTRGVRVRLGKSWSGHAWGELAEVKVQGRRHLLTDGTLLVRPRTGAAYKVPLGAASQDIGRALTSLADGRATVVAPEQARAFDNEVRPAPPAVVLAGDSPQPGEAATRQPRGASPARAVTRGPRWLSRSRSVPGSPLSAPPAQASNDVADDPAIAEPSTNPAGAQPVEDGEQGSPDAAAASLPAQRRRAVRADVRRGASPADAQPTGAVESEVRGTESRVGLVIEHVPSPTSAEVAPYAVPLTSQEVTQTSPPAAPVIGPELVLARNQLRVSVDQLADRTRIRPHVIEAMEVDDFAPCGGDFYARGHLRRVASVLGLDPDPIVELYDARYSSEPIAASTVFSAELASGPGAAVRGTRGGPNWTALLGVVVALMVLWGVARVVTASEPAPDAAAAPRAQASSAPEPDPDRFAGVGVGPRVVSLSVSADTVVRLQDGSGDTIWIGPMQAGESRRWSVTGEVTVRARNASAVTAQLGTDDPVGIGQEDAPGEITLGES</sequence>
<evidence type="ECO:0000256" key="2">
    <source>
        <dbReference type="SAM" id="Phobius"/>
    </source>
</evidence>
<dbReference type="EMBL" id="CADCUG010000031">
    <property type="protein sequence ID" value="CAA9321861.1"/>
    <property type="molecule type" value="Genomic_DNA"/>
</dbReference>
<dbReference type="InterPro" id="IPR010982">
    <property type="entry name" value="Lambda_DNA-bd_dom_sf"/>
</dbReference>
<dbReference type="PANTHER" id="PTHR34475:SF1">
    <property type="entry name" value="CYTOSKELETON PROTEIN RODZ"/>
    <property type="match status" value="1"/>
</dbReference>
<evidence type="ECO:0000256" key="1">
    <source>
        <dbReference type="SAM" id="MobiDB-lite"/>
    </source>
</evidence>
<dbReference type="AlphaFoldDB" id="A0A6J4L3E2"/>
<dbReference type="GO" id="GO:0003677">
    <property type="term" value="F:DNA binding"/>
    <property type="evidence" value="ECO:0007669"/>
    <property type="project" value="InterPro"/>
</dbReference>
<proteinExistence type="predicted"/>
<evidence type="ECO:0000313" key="4">
    <source>
        <dbReference type="EMBL" id="CAA9321861.1"/>
    </source>
</evidence>
<gene>
    <name evidence="4" type="ORF">AVDCRST_MAG29-375</name>
</gene>
<dbReference type="InterPro" id="IPR050400">
    <property type="entry name" value="Bact_Cytoskel_RodZ"/>
</dbReference>
<feature type="compositionally biased region" description="Low complexity" evidence="1">
    <location>
        <begin position="469"/>
        <end position="485"/>
    </location>
</feature>
<feature type="transmembrane region" description="Helical" evidence="2">
    <location>
        <begin position="51"/>
        <end position="69"/>
    </location>
</feature>